<protein>
    <submittedName>
        <fullName evidence="2">Enoyl-CoA hydratase</fullName>
        <ecNumber evidence="2">4.2.1.17</ecNumber>
    </submittedName>
</protein>
<dbReference type="EC" id="4.2.1.17" evidence="2"/>
<dbReference type="Proteomes" id="UP000247763">
    <property type="component" value="Chromosome"/>
</dbReference>
<dbReference type="PANTHER" id="PTHR42964">
    <property type="entry name" value="ENOYL-COA HYDRATASE"/>
    <property type="match status" value="1"/>
</dbReference>
<comment type="similarity">
    <text evidence="1">Belongs to the enoyl-CoA hydratase/isomerase family.</text>
</comment>
<dbReference type="AlphaFoldDB" id="A0A2Z3HM71"/>
<dbReference type="CDD" id="cd06558">
    <property type="entry name" value="crotonase-like"/>
    <property type="match status" value="1"/>
</dbReference>
<evidence type="ECO:0000313" key="2">
    <source>
        <dbReference type="EMBL" id="AWM76342.1"/>
    </source>
</evidence>
<dbReference type="InterPro" id="IPR051683">
    <property type="entry name" value="Enoyl-CoA_Hydratase/Isomerase"/>
</dbReference>
<gene>
    <name evidence="2" type="ORF">HYN04_00345</name>
</gene>
<name>A0A2Z3HM71_9CAUL</name>
<accession>A0A2Z3HM71</accession>
<organism evidence="2 3">
    <name type="scientific">Phenylobacterium parvum</name>
    <dbReference type="NCBI Taxonomy" id="2201350"/>
    <lineage>
        <taxon>Bacteria</taxon>
        <taxon>Pseudomonadati</taxon>
        <taxon>Pseudomonadota</taxon>
        <taxon>Alphaproteobacteria</taxon>
        <taxon>Caulobacterales</taxon>
        <taxon>Caulobacteraceae</taxon>
        <taxon>Phenylobacterium</taxon>
    </lineage>
</organism>
<sequence>MSNPIADPLVEGVDSDAASDLVRLDTTQEGVAVVTLNRPDARNSFNAELIGALHETFETLQAAEGVRVVFLRGAGKVFSAGADLNWMRDAAHWTEAENRDDAMGLARMLKALWDIPALTVALVQGGAWGGGCGLAAACDIAVAERGAKFGFSEARLGLIAATISPYIVAAIGPRASRGLFASARTFDADEALRIGLVSELVDDAAALATAADRIAGEAMACAPGAIAASKALVDAVAHREIGPAVMEDTARRIAQARVSAEGREGVAAFLARRSPSWAGQG</sequence>
<dbReference type="KEGG" id="phb:HYN04_00345"/>
<dbReference type="PANTHER" id="PTHR42964:SF1">
    <property type="entry name" value="POLYKETIDE BIOSYNTHESIS ENOYL-COA HYDRATASE PKSH-RELATED"/>
    <property type="match status" value="1"/>
</dbReference>
<keyword evidence="3" id="KW-1185">Reference proteome</keyword>
<dbReference type="OrthoDB" id="9795613at2"/>
<evidence type="ECO:0000313" key="3">
    <source>
        <dbReference type="Proteomes" id="UP000247763"/>
    </source>
</evidence>
<dbReference type="Gene3D" id="3.90.226.10">
    <property type="entry name" value="2-enoyl-CoA Hydratase, Chain A, domain 1"/>
    <property type="match status" value="1"/>
</dbReference>
<proteinExistence type="inferred from homology"/>
<dbReference type="InterPro" id="IPR029045">
    <property type="entry name" value="ClpP/crotonase-like_dom_sf"/>
</dbReference>
<dbReference type="InterPro" id="IPR001753">
    <property type="entry name" value="Enoyl-CoA_hydra/iso"/>
</dbReference>
<dbReference type="InterPro" id="IPR014748">
    <property type="entry name" value="Enoyl-CoA_hydra_C"/>
</dbReference>
<dbReference type="GO" id="GO:0004300">
    <property type="term" value="F:enoyl-CoA hydratase activity"/>
    <property type="evidence" value="ECO:0007669"/>
    <property type="project" value="UniProtKB-EC"/>
</dbReference>
<dbReference type="Gene3D" id="1.10.12.10">
    <property type="entry name" value="Lyase 2-enoyl-coa Hydratase, Chain A, domain 2"/>
    <property type="match status" value="1"/>
</dbReference>
<dbReference type="RefSeq" id="WP_110448911.1">
    <property type="nucleotide sequence ID" value="NZ_CP029479.1"/>
</dbReference>
<keyword evidence="2" id="KW-0456">Lyase</keyword>
<dbReference type="EMBL" id="CP029479">
    <property type="protein sequence ID" value="AWM76342.1"/>
    <property type="molecule type" value="Genomic_DNA"/>
</dbReference>
<dbReference type="Pfam" id="PF00378">
    <property type="entry name" value="ECH_1"/>
    <property type="match status" value="1"/>
</dbReference>
<evidence type="ECO:0000256" key="1">
    <source>
        <dbReference type="ARBA" id="ARBA00005254"/>
    </source>
</evidence>
<reference evidence="3" key="1">
    <citation type="submission" date="2018-05" db="EMBL/GenBank/DDBJ databases">
        <title>Genome sequencing of Phenylobacterium sp. HYN0004.</title>
        <authorList>
            <person name="Yi H."/>
            <person name="Baek C."/>
        </authorList>
    </citation>
    <scope>NUCLEOTIDE SEQUENCE [LARGE SCALE GENOMIC DNA]</scope>
    <source>
        <strain evidence="3">HYN0004</strain>
    </source>
</reference>
<dbReference type="SUPFAM" id="SSF52096">
    <property type="entry name" value="ClpP/crotonase"/>
    <property type="match status" value="1"/>
</dbReference>
<dbReference type="GO" id="GO:0008300">
    <property type="term" value="P:isoprenoid catabolic process"/>
    <property type="evidence" value="ECO:0007669"/>
    <property type="project" value="TreeGrafter"/>
</dbReference>